<name>A0ACB5SKY8_9PEZI</name>
<evidence type="ECO:0000313" key="1">
    <source>
        <dbReference type="EMBL" id="GME46718.1"/>
    </source>
</evidence>
<proteinExistence type="predicted"/>
<gene>
    <name evidence="1" type="primary">g1225</name>
    <name evidence="1" type="ORF">NpPPO83_00001225</name>
</gene>
<evidence type="ECO:0000313" key="2">
    <source>
        <dbReference type="Proteomes" id="UP001165186"/>
    </source>
</evidence>
<organism evidence="1 2">
    <name type="scientific">Neofusicoccum parvum</name>
    <dbReference type="NCBI Taxonomy" id="310453"/>
    <lineage>
        <taxon>Eukaryota</taxon>
        <taxon>Fungi</taxon>
        <taxon>Dikarya</taxon>
        <taxon>Ascomycota</taxon>
        <taxon>Pezizomycotina</taxon>
        <taxon>Dothideomycetes</taxon>
        <taxon>Dothideomycetes incertae sedis</taxon>
        <taxon>Botryosphaeriales</taxon>
        <taxon>Botryosphaeriaceae</taxon>
        <taxon>Neofusicoccum</taxon>
    </lineage>
</organism>
<protein>
    <submittedName>
        <fullName evidence="1">Tyrosinase central domain protein</fullName>
    </submittedName>
</protein>
<dbReference type="Proteomes" id="UP001165186">
    <property type="component" value="Unassembled WGS sequence"/>
</dbReference>
<keyword evidence="2" id="KW-1185">Reference proteome</keyword>
<comment type="caution">
    <text evidence="1">The sequence shown here is derived from an EMBL/GenBank/DDBJ whole genome shotgun (WGS) entry which is preliminary data.</text>
</comment>
<dbReference type="EMBL" id="BSXG01000127">
    <property type="protein sequence ID" value="GME46718.1"/>
    <property type="molecule type" value="Genomic_DNA"/>
</dbReference>
<accession>A0ACB5SKY8</accession>
<reference evidence="1" key="1">
    <citation type="submission" date="2024-09" db="EMBL/GenBank/DDBJ databases">
        <title>Draft Genome Sequences of Neofusicoccum parvum.</title>
        <authorList>
            <person name="Ashida A."/>
            <person name="Camagna M."/>
            <person name="Tanaka A."/>
            <person name="Takemoto D."/>
        </authorList>
    </citation>
    <scope>NUCLEOTIDE SEQUENCE</scope>
    <source>
        <strain evidence="1">PPO83</strain>
    </source>
</reference>
<sequence length="182" mass="20198">MTVNFAPVNMALLNGKTIESTNKFDCQPRCLKGNLMDDAIKRFANDTSVSTLLADPQDIAAFQDMMQGNTNRPDMGVHGGGHYSLGGDPSLDQFVSPGDPAFFTHHSMIDRVWWIWQMQNPESRASTASAVAGPYTLQDLYEPHRNGTVDDVLDLGYIVEGKNFRIEQLLSTTDGPFCYVYI</sequence>